<dbReference type="AlphaFoldDB" id="A0A1Y1HNK2"/>
<dbReference type="PANTHER" id="PTHR46086">
    <property type="entry name" value="ALPHA/BETA-HYDROLASES SUPERFAMILY PROTEIN"/>
    <property type="match status" value="1"/>
</dbReference>
<keyword evidence="3" id="KW-1185">Reference proteome</keyword>
<dbReference type="Gene3D" id="3.40.50.1820">
    <property type="entry name" value="alpha/beta hydrolase"/>
    <property type="match status" value="2"/>
</dbReference>
<dbReference type="InterPro" id="IPR029058">
    <property type="entry name" value="AB_hydrolase_fold"/>
</dbReference>
<dbReference type="Pfam" id="PF01764">
    <property type="entry name" value="Lipase_3"/>
    <property type="match status" value="1"/>
</dbReference>
<gene>
    <name evidence="2" type="ORF">KFL_000280170</name>
</gene>
<accession>A0A1Y1HNK2</accession>
<dbReference type="SUPFAM" id="SSF53474">
    <property type="entry name" value="alpha/beta-Hydrolases"/>
    <property type="match status" value="2"/>
</dbReference>
<name>A0A1Y1HNK2_KLENI</name>
<dbReference type="CDD" id="cd00519">
    <property type="entry name" value="Lipase_3"/>
    <property type="match status" value="1"/>
</dbReference>
<proteinExistence type="predicted"/>
<sequence length="661" mass="74827">MLILSLPYYYAAERSGVLVGSKFSLDPILRMQPSGNGHVGSSPVHKKHHRGHPHLAAVEKRLRDSFRRSYKAAADEAEQLKQDVWSVYQQLRAVVIFVMKRLLFPILQFRDFLRITRYLVTVGWQEGLSAAIVNVLTLNDRTLKDFGRLIERKGNEMFGGYQATDGTKIPLTLIGLLDKRVALQEDTLRLFPSPTPSARPNADVCIMASKIVYEDEAVVRDVIDRVWNSPVQVTEDGRGIKYIEPPKEKFEFLKWFSYARRREGSKGDTVETQAMLIRKGNTIVLAFRGTEPFSAVDWATDFYFPWWEIPALGRVHTGFLQGLGLGFPIDRKHPKRAPPTGAPVATDDAREVEEASRHEDAKLDDFSEYISTCMTRFQAVAERSTLTGTTPAREKFFKDLDDQRAQKKWRFKDNYVLAEKSNKCASRAEKAGEKPGAEKEPREVKNDAPLYWQIRAELLKHIRADPHAHIFITGHSLGGALAALFTGLVAAESDVITQRISALQTFGQPRIGDWTFAWFLHNRLNVPQHRYVRMVYGSDLVPRVPFDSDLFEFKHVGPFHWANSLYHVKNGTFDEQPPLRMLRAHATAVFELFYNTVWQSIAAVLFPQPARRPSESVPQVLARVAALFLPAIGAHSPTNYLNAVRHGMPEGKVKKAPAMVS</sequence>
<dbReference type="InterPro" id="IPR002921">
    <property type="entry name" value="Fungal_lipase-type"/>
</dbReference>
<dbReference type="EMBL" id="DF236977">
    <property type="protein sequence ID" value="GAQ79312.1"/>
    <property type="molecule type" value="Genomic_DNA"/>
</dbReference>
<dbReference type="OrthoDB" id="438440at2759"/>
<feature type="domain" description="Fungal lipase-type" evidence="1">
    <location>
        <begin position="451"/>
        <end position="547"/>
    </location>
</feature>
<evidence type="ECO:0000259" key="1">
    <source>
        <dbReference type="Pfam" id="PF01764"/>
    </source>
</evidence>
<evidence type="ECO:0000313" key="3">
    <source>
        <dbReference type="Proteomes" id="UP000054558"/>
    </source>
</evidence>
<dbReference type="OMA" id="AILFMHK"/>
<organism evidence="2 3">
    <name type="scientific">Klebsormidium nitens</name>
    <name type="common">Green alga</name>
    <name type="synonym">Ulothrix nitens</name>
    <dbReference type="NCBI Taxonomy" id="105231"/>
    <lineage>
        <taxon>Eukaryota</taxon>
        <taxon>Viridiplantae</taxon>
        <taxon>Streptophyta</taxon>
        <taxon>Klebsormidiophyceae</taxon>
        <taxon>Klebsormidiales</taxon>
        <taxon>Klebsormidiaceae</taxon>
        <taxon>Klebsormidium</taxon>
    </lineage>
</organism>
<dbReference type="GO" id="GO:0006629">
    <property type="term" value="P:lipid metabolic process"/>
    <property type="evidence" value="ECO:0007669"/>
    <property type="project" value="InterPro"/>
</dbReference>
<dbReference type="Proteomes" id="UP000054558">
    <property type="component" value="Unassembled WGS sequence"/>
</dbReference>
<evidence type="ECO:0000313" key="2">
    <source>
        <dbReference type="EMBL" id="GAQ79312.1"/>
    </source>
</evidence>
<dbReference type="InterPro" id="IPR044819">
    <property type="entry name" value="OBL-like"/>
</dbReference>
<dbReference type="PANTHER" id="PTHR46086:SF3">
    <property type="entry name" value="TRIACYLGLYCEROL LIPASE OBL1"/>
    <property type="match status" value="1"/>
</dbReference>
<dbReference type="ESTHER" id="kleni-a0a1y1hnk2">
    <property type="family name" value="Triacylglycerol-lipase-OBL1-like"/>
</dbReference>
<reference evidence="2 3" key="1">
    <citation type="journal article" date="2014" name="Nat. Commun.">
        <title>Klebsormidium flaccidum genome reveals primary factors for plant terrestrial adaptation.</title>
        <authorList>
            <person name="Hori K."/>
            <person name="Maruyama F."/>
            <person name="Fujisawa T."/>
            <person name="Togashi T."/>
            <person name="Yamamoto N."/>
            <person name="Seo M."/>
            <person name="Sato S."/>
            <person name="Yamada T."/>
            <person name="Mori H."/>
            <person name="Tajima N."/>
            <person name="Moriyama T."/>
            <person name="Ikeuchi M."/>
            <person name="Watanabe M."/>
            <person name="Wada H."/>
            <person name="Kobayashi K."/>
            <person name="Saito M."/>
            <person name="Masuda T."/>
            <person name="Sasaki-Sekimoto Y."/>
            <person name="Mashiguchi K."/>
            <person name="Awai K."/>
            <person name="Shimojima M."/>
            <person name="Masuda S."/>
            <person name="Iwai M."/>
            <person name="Nobusawa T."/>
            <person name="Narise T."/>
            <person name="Kondo S."/>
            <person name="Saito H."/>
            <person name="Sato R."/>
            <person name="Murakawa M."/>
            <person name="Ihara Y."/>
            <person name="Oshima-Yamada Y."/>
            <person name="Ohtaka K."/>
            <person name="Satoh M."/>
            <person name="Sonobe K."/>
            <person name="Ishii M."/>
            <person name="Ohtani R."/>
            <person name="Kanamori-Sato M."/>
            <person name="Honoki R."/>
            <person name="Miyazaki D."/>
            <person name="Mochizuki H."/>
            <person name="Umetsu J."/>
            <person name="Higashi K."/>
            <person name="Shibata D."/>
            <person name="Kamiya Y."/>
            <person name="Sato N."/>
            <person name="Nakamura Y."/>
            <person name="Tabata S."/>
            <person name="Ida S."/>
            <person name="Kurokawa K."/>
            <person name="Ohta H."/>
        </authorList>
    </citation>
    <scope>NUCLEOTIDE SEQUENCE [LARGE SCALE GENOMIC DNA]</scope>
    <source>
        <strain evidence="2 3">NIES-2285</strain>
    </source>
</reference>
<protein>
    <submittedName>
        <fullName evidence="2">Triacylglycerol lipase</fullName>
    </submittedName>
</protein>
<dbReference type="GO" id="GO:0004806">
    <property type="term" value="F:triacylglycerol lipase activity"/>
    <property type="evidence" value="ECO:0007669"/>
    <property type="project" value="InterPro"/>
</dbReference>